<reference evidence="1 2" key="1">
    <citation type="submission" date="2019-07" db="EMBL/GenBank/DDBJ databases">
        <title>Litoreibacter alkalisoli sp. nov., isolated from saline-alkaline soil.</title>
        <authorList>
            <person name="Wang S."/>
            <person name="Xu L."/>
            <person name="Xing Y.-T."/>
            <person name="Sun J.-Q."/>
        </authorList>
    </citation>
    <scope>NUCLEOTIDE SEQUENCE [LARGE SCALE GENOMIC DNA]</scope>
    <source>
        <strain evidence="1 2">LN3S51</strain>
        <plasmid evidence="1 2">unnamed4</plasmid>
    </source>
</reference>
<dbReference type="EMBL" id="CP042265">
    <property type="protein sequence ID" value="QDY71686.1"/>
    <property type="molecule type" value="Genomic_DNA"/>
</dbReference>
<dbReference type="OrthoDB" id="9767827at2"/>
<accession>A0A5B8IDC9</accession>
<dbReference type="KEGG" id="lit:FPZ52_18710"/>
<protein>
    <submittedName>
        <fullName evidence="1">Adenosylcobinamide amidohydrolase</fullName>
    </submittedName>
</protein>
<dbReference type="GO" id="GO:0016787">
    <property type="term" value="F:hydrolase activity"/>
    <property type="evidence" value="ECO:0007669"/>
    <property type="project" value="UniProtKB-KW"/>
</dbReference>
<proteinExistence type="predicted"/>
<sequence length="212" mass="22531">MGVVQLARPWLTFDLCRPHQVLSWAVHRPGLAEARHIVWREVRNADLTAEFNSEAWLGQELKLRGQGGAVGFLTSRNVSCFEESSVIIGATTAHAVVTVGLSNAERVGHRVAQIERVGTINVAVQVDQGLSLPAMVEASSIAVQARTAAMLAHDVSTSKGMATGTGTDCVAVAAPAGDLRYAGLHTELGEAVGRVVYDCVTRGVAQWLRTHG</sequence>
<keyword evidence="2" id="KW-1185">Reference proteome</keyword>
<evidence type="ECO:0000313" key="2">
    <source>
        <dbReference type="Proteomes" id="UP000318483"/>
    </source>
</evidence>
<gene>
    <name evidence="1" type="ORF">FPZ52_18710</name>
</gene>
<dbReference type="RefSeq" id="WP_146367100.1">
    <property type="nucleotide sequence ID" value="NZ_CP042265.1"/>
</dbReference>
<keyword evidence="1" id="KW-0378">Hydrolase</keyword>
<dbReference type="Pfam" id="PF01955">
    <property type="entry name" value="CbiZ"/>
    <property type="match status" value="1"/>
</dbReference>
<keyword evidence="1" id="KW-0614">Plasmid</keyword>
<dbReference type="Proteomes" id="UP000318483">
    <property type="component" value="Plasmid unnamed4"/>
</dbReference>
<dbReference type="InterPro" id="IPR002808">
    <property type="entry name" value="AdoCbi_amidolase"/>
</dbReference>
<dbReference type="AlphaFoldDB" id="A0A5B8IDC9"/>
<dbReference type="PANTHER" id="PTHR35336:SF5">
    <property type="entry name" value="ADENOSYLCOBINAMIDE AMIDOHYDROLASE"/>
    <property type="match status" value="1"/>
</dbReference>
<name>A0A5B8IDC9_9RHOB</name>
<organism evidence="1 2">
    <name type="scientific">Qingshengfaniella alkalisoli</name>
    <dbReference type="NCBI Taxonomy" id="2599296"/>
    <lineage>
        <taxon>Bacteria</taxon>
        <taxon>Pseudomonadati</taxon>
        <taxon>Pseudomonadota</taxon>
        <taxon>Alphaproteobacteria</taxon>
        <taxon>Rhodobacterales</taxon>
        <taxon>Paracoccaceae</taxon>
        <taxon>Qingshengfaniella</taxon>
    </lineage>
</organism>
<dbReference type="InterPro" id="IPR052209">
    <property type="entry name" value="CbiZ"/>
</dbReference>
<geneLocation type="plasmid" evidence="1 2">
    <name>unnamed4</name>
</geneLocation>
<dbReference type="PANTHER" id="PTHR35336">
    <property type="entry name" value="ADENOSYLCOBINAMIDE AMIDOHYDROLASE"/>
    <property type="match status" value="1"/>
</dbReference>
<evidence type="ECO:0000313" key="1">
    <source>
        <dbReference type="EMBL" id="QDY71686.1"/>
    </source>
</evidence>